<dbReference type="OrthoDB" id="415825at2759"/>
<evidence type="ECO:0000313" key="2">
    <source>
        <dbReference type="Proteomes" id="UP000663843"/>
    </source>
</evidence>
<name>A0A8H3H5G9_9AGAM</name>
<proteinExistence type="predicted"/>
<accession>A0A8H3H5G9</accession>
<dbReference type="Proteomes" id="UP000663843">
    <property type="component" value="Unassembled WGS sequence"/>
</dbReference>
<protein>
    <submittedName>
        <fullName evidence="1">Uncharacterized protein</fullName>
    </submittedName>
</protein>
<gene>
    <name evidence="1" type="ORF">RDB_LOCUS123719</name>
</gene>
<sequence>MNPYRRNSVSSLFRLLRSREDRGPHLDIGWAHPNPNAIWSYYTAAMALARGSPNRLGLPLELVIYICRLADFEVQQIKRAPEGIREVRAWGPIVSSRFWFQTEPFTKEMLSRLSSVQLITMSHHQGSVDDRHAGSWSWFEVCVARPVGQDPSQLKFEVKRRPNGDEVSHRSHSHPVGEEMAECQGNFAVHSGLVSGPGDQLWGQIQEGDVLQVVMKAQFSGWLNVASDGILKINTWWEPSPEMLKLIYNAVNPE</sequence>
<dbReference type="EMBL" id="CAJMWT010004171">
    <property type="protein sequence ID" value="CAE6486190.1"/>
    <property type="molecule type" value="Genomic_DNA"/>
</dbReference>
<evidence type="ECO:0000313" key="1">
    <source>
        <dbReference type="EMBL" id="CAE6486190.1"/>
    </source>
</evidence>
<dbReference type="AlphaFoldDB" id="A0A8H3H5G9"/>
<comment type="caution">
    <text evidence="1">The sequence shown here is derived from an EMBL/GenBank/DDBJ whole genome shotgun (WGS) entry which is preliminary data.</text>
</comment>
<organism evidence="1 2">
    <name type="scientific">Rhizoctonia solani</name>
    <dbReference type="NCBI Taxonomy" id="456999"/>
    <lineage>
        <taxon>Eukaryota</taxon>
        <taxon>Fungi</taxon>
        <taxon>Dikarya</taxon>
        <taxon>Basidiomycota</taxon>
        <taxon>Agaricomycotina</taxon>
        <taxon>Agaricomycetes</taxon>
        <taxon>Cantharellales</taxon>
        <taxon>Ceratobasidiaceae</taxon>
        <taxon>Rhizoctonia</taxon>
    </lineage>
</organism>
<reference evidence="1" key="1">
    <citation type="submission" date="2021-01" db="EMBL/GenBank/DDBJ databases">
        <authorList>
            <person name="Kaushik A."/>
        </authorList>
    </citation>
    <scope>NUCLEOTIDE SEQUENCE</scope>
    <source>
        <strain evidence="1">AG2-2IIIB</strain>
    </source>
</reference>